<dbReference type="EMBL" id="CDSF01000133">
    <property type="protein sequence ID" value="CEP02591.1"/>
    <property type="molecule type" value="Genomic_DNA"/>
</dbReference>
<evidence type="ECO:0000256" key="4">
    <source>
        <dbReference type="ARBA" id="ARBA00023242"/>
    </source>
</evidence>
<sequence length="204" mass="22960">MAAADSTTAHVIDLHCVNHSTFGEKAALPVKELTHPQRLEKRFQEHGLQTVVEGILIMHLHRHPHVLLLQESNSVFKLPGGRLRPGEDEMTGLKRKLTSKLSFRDSAGKESAIDWNVGEHVASWWRPTFDSPLYPYIPPHVSSPKEVHKLYIVQLQPECTFAVPSNLKLLAVPLFDLYDNASQYGHALSSLPEVLSRFTFNAIE</sequence>
<organism evidence="6 8">
    <name type="scientific">Plasmodiophora brassicae</name>
    <name type="common">Clubroot disease agent</name>
    <dbReference type="NCBI Taxonomy" id="37360"/>
    <lineage>
        <taxon>Eukaryota</taxon>
        <taxon>Sar</taxon>
        <taxon>Rhizaria</taxon>
        <taxon>Endomyxa</taxon>
        <taxon>Phytomyxea</taxon>
        <taxon>Plasmodiophorida</taxon>
        <taxon>Plasmodiophoridae</taxon>
        <taxon>Plasmodiophora</taxon>
    </lineage>
</organism>
<dbReference type="Proteomes" id="UP000039324">
    <property type="component" value="Unassembled WGS sequence"/>
</dbReference>
<dbReference type="PANTHER" id="PTHR13047">
    <property type="entry name" value="PRE-MRNA CLEAVAGE FACTOR IM, 25KD SUBUNIT"/>
    <property type="match status" value="1"/>
</dbReference>
<dbReference type="GO" id="GO:0031124">
    <property type="term" value="P:mRNA 3'-end processing"/>
    <property type="evidence" value="ECO:0007669"/>
    <property type="project" value="InterPro"/>
</dbReference>
<keyword evidence="2 5" id="KW-0507">mRNA processing</keyword>
<dbReference type="OrthoDB" id="277288at2759"/>
<evidence type="ECO:0000313" key="6">
    <source>
        <dbReference type="EMBL" id="CEP02591.1"/>
    </source>
</evidence>
<reference evidence="7 9" key="2">
    <citation type="submission" date="2018-03" db="EMBL/GenBank/DDBJ databases">
        <authorList>
            <person name="Fogelqvist J."/>
        </authorList>
    </citation>
    <scope>NUCLEOTIDE SEQUENCE [LARGE SCALE GENOMIC DNA]</scope>
</reference>
<dbReference type="PIRSF" id="PIRSF017888">
    <property type="entry name" value="CPSF-25"/>
    <property type="match status" value="1"/>
</dbReference>
<dbReference type="InterPro" id="IPR016706">
    <property type="entry name" value="Cleav_polyA_spec_factor_su5"/>
</dbReference>
<evidence type="ECO:0000256" key="1">
    <source>
        <dbReference type="ARBA" id="ARBA00009710"/>
    </source>
</evidence>
<keyword evidence="3 5" id="KW-0694">RNA-binding</keyword>
<evidence type="ECO:0000313" key="8">
    <source>
        <dbReference type="Proteomes" id="UP000039324"/>
    </source>
</evidence>
<dbReference type="EMBL" id="OVEO01000003">
    <property type="protein sequence ID" value="SPQ94726.1"/>
    <property type="molecule type" value="Genomic_DNA"/>
</dbReference>
<comment type="subcellular location">
    <subcellularLocation>
        <location evidence="5">Nucleus</location>
    </subcellularLocation>
    <subcellularLocation>
        <location evidence="5">Cytoplasm</location>
    </subcellularLocation>
</comment>
<evidence type="ECO:0000256" key="2">
    <source>
        <dbReference type="ARBA" id="ARBA00022664"/>
    </source>
</evidence>
<geneLocation type="mitochondrion" evidence="7"/>
<comment type="similarity">
    <text evidence="1 5">Belongs to the Nudix hydrolase family. CPSF5 subfamily.</text>
</comment>
<dbReference type="OMA" id="NDEWEIG"/>
<protein>
    <recommendedName>
        <fullName evidence="5">Cleavage and polyadenylation specificity factor subunit 5</fullName>
    </recommendedName>
</protein>
<evidence type="ECO:0000256" key="5">
    <source>
        <dbReference type="PIRNR" id="PIRNR017888"/>
    </source>
</evidence>
<evidence type="ECO:0000313" key="7">
    <source>
        <dbReference type="EMBL" id="SPQ94726.1"/>
    </source>
</evidence>
<dbReference type="FunFam" id="3.90.79.10:FF:000020">
    <property type="entry name" value="Pre-mRNA cleavage factor Im subunit 2"/>
    <property type="match status" value="1"/>
</dbReference>
<evidence type="ECO:0000256" key="3">
    <source>
        <dbReference type="ARBA" id="ARBA00022884"/>
    </source>
</evidence>
<dbReference type="GO" id="GO:0005849">
    <property type="term" value="C:mRNA cleavage factor complex"/>
    <property type="evidence" value="ECO:0007669"/>
    <property type="project" value="UniProtKB-UniRule"/>
</dbReference>
<gene>
    <name evidence="6" type="ORF">PBRA_002558</name>
    <name evidence="7" type="ORF">PLBR_LOCUS1941</name>
</gene>
<proteinExistence type="inferred from homology"/>
<comment type="function">
    <text evidence="5">Component of the cleavage factor Im (CFIm) complex that functions as an activator of the pre-mRNA 3'-end cleavage and polyadenylation processing required for the maturation of pre-mRNA into functional mRNAs. CFIm contributes to the recruitment of multiprotein complexes on specific sequences on the pre-mRNA 3'-end, so called cleavage and polyadenylation signals (pA signals). Most pre-mRNAs contain multiple pA signals, resulting in alternative cleavage and polyadenylation (APA) producing mRNAs with variable 3'-end formation. The CFIm complex acts as a key regulator of cleavage and polyadenylation site choice during APA through its binding to 5'-UGUA-3' elements localized in the 3'-untranslated region (UTR) for a huge number of pre-mRNAs.</text>
</comment>
<keyword evidence="4 5" id="KW-0539">Nucleus</keyword>
<dbReference type="SUPFAM" id="SSF55811">
    <property type="entry name" value="Nudix"/>
    <property type="match status" value="1"/>
</dbReference>
<dbReference type="InterPro" id="IPR015797">
    <property type="entry name" value="NUDIX_hydrolase-like_dom_sf"/>
</dbReference>
<keyword evidence="8" id="KW-1185">Reference proteome</keyword>
<keyword evidence="5" id="KW-0963">Cytoplasm</keyword>
<name>A0A0G4J5L3_PLABS</name>
<evidence type="ECO:0000313" key="9">
    <source>
        <dbReference type="Proteomes" id="UP000290189"/>
    </source>
</evidence>
<dbReference type="Pfam" id="PF13869">
    <property type="entry name" value="NUDIX_2"/>
    <property type="match status" value="1"/>
</dbReference>
<dbReference type="GO" id="GO:0003729">
    <property type="term" value="F:mRNA binding"/>
    <property type="evidence" value="ECO:0007669"/>
    <property type="project" value="UniProtKB-UniRule"/>
</dbReference>
<dbReference type="Gene3D" id="3.90.79.10">
    <property type="entry name" value="Nucleoside Triphosphate Pyrophosphohydrolase"/>
    <property type="match status" value="1"/>
</dbReference>
<keyword evidence="7" id="KW-0496">Mitochondrion</keyword>
<dbReference type="GO" id="GO:0005737">
    <property type="term" value="C:cytoplasm"/>
    <property type="evidence" value="ECO:0007669"/>
    <property type="project" value="UniProtKB-SubCell"/>
</dbReference>
<dbReference type="STRING" id="37360.A0A0G4J5L3"/>
<reference evidence="6 8" key="1">
    <citation type="submission" date="2015-02" db="EMBL/GenBank/DDBJ databases">
        <authorList>
            <person name="Chooi Y.-H."/>
        </authorList>
    </citation>
    <scope>NUCLEOTIDE SEQUENCE [LARGE SCALE GENOMIC DNA]</scope>
    <source>
        <strain evidence="6">E3</strain>
    </source>
</reference>
<accession>A0A0G4J5L3</accession>
<dbReference type="CDD" id="cd18871">
    <property type="entry name" value="NUDIX_Cfim25_Nudt21"/>
    <property type="match status" value="1"/>
</dbReference>
<dbReference type="AlphaFoldDB" id="A0A0G4J5L3"/>
<comment type="subunit">
    <text evidence="5">Homodimer (via N- and C-terminus); binds RNA as homodimer. Component of the cleavage factor Im (CFIm) complex.</text>
</comment>
<dbReference type="Proteomes" id="UP000290189">
    <property type="component" value="Unassembled WGS sequence"/>
</dbReference>